<dbReference type="InterPro" id="IPR036397">
    <property type="entry name" value="RNaseH_sf"/>
</dbReference>
<dbReference type="Pfam" id="PF17919">
    <property type="entry name" value="RT_RNaseH_2"/>
    <property type="match status" value="1"/>
</dbReference>
<dbReference type="GO" id="GO:0042575">
    <property type="term" value="C:DNA polymerase complex"/>
    <property type="evidence" value="ECO:0007669"/>
    <property type="project" value="UniProtKB-ARBA"/>
</dbReference>
<dbReference type="InterPro" id="IPR012337">
    <property type="entry name" value="RNaseH-like_sf"/>
</dbReference>
<accession>A0AAN9VS27</accession>
<evidence type="ECO:0000313" key="10">
    <source>
        <dbReference type="EMBL" id="KAK7867806.1"/>
    </source>
</evidence>
<comment type="caution">
    <text evidence="10">The sequence shown here is derived from an EMBL/GenBank/DDBJ whole genome shotgun (WGS) entry which is preliminary data.</text>
</comment>
<keyword evidence="6" id="KW-0511">Multifunctional enzyme</keyword>
<keyword evidence="4" id="KW-0378">Hydrolase</keyword>
<proteinExistence type="predicted"/>
<dbReference type="Gene3D" id="3.30.70.270">
    <property type="match status" value="2"/>
</dbReference>
<dbReference type="FunFam" id="3.10.20.370:FF:000001">
    <property type="entry name" value="Retrovirus-related Pol polyprotein from transposon 17.6-like protein"/>
    <property type="match status" value="1"/>
</dbReference>
<evidence type="ECO:0000256" key="6">
    <source>
        <dbReference type="ARBA" id="ARBA00023268"/>
    </source>
</evidence>
<dbReference type="GO" id="GO:0015074">
    <property type="term" value="P:DNA integration"/>
    <property type="evidence" value="ECO:0007669"/>
    <property type="project" value="InterPro"/>
</dbReference>
<gene>
    <name evidence="10" type="ORF">R5R35_001218</name>
</gene>
<keyword evidence="3" id="KW-0540">Nuclease</keyword>
<evidence type="ECO:0000256" key="5">
    <source>
        <dbReference type="ARBA" id="ARBA00022918"/>
    </source>
</evidence>
<dbReference type="InterPro" id="IPR000477">
    <property type="entry name" value="RT_dom"/>
</dbReference>
<evidence type="ECO:0000256" key="4">
    <source>
        <dbReference type="ARBA" id="ARBA00022759"/>
    </source>
</evidence>
<dbReference type="EMBL" id="JAZDUA010000110">
    <property type="protein sequence ID" value="KAK7867806.1"/>
    <property type="molecule type" value="Genomic_DNA"/>
</dbReference>
<organism evidence="10 11">
    <name type="scientific">Gryllus longicercus</name>
    <dbReference type="NCBI Taxonomy" id="2509291"/>
    <lineage>
        <taxon>Eukaryota</taxon>
        <taxon>Metazoa</taxon>
        <taxon>Ecdysozoa</taxon>
        <taxon>Arthropoda</taxon>
        <taxon>Hexapoda</taxon>
        <taxon>Insecta</taxon>
        <taxon>Pterygota</taxon>
        <taxon>Neoptera</taxon>
        <taxon>Polyneoptera</taxon>
        <taxon>Orthoptera</taxon>
        <taxon>Ensifera</taxon>
        <taxon>Gryllidea</taxon>
        <taxon>Grylloidea</taxon>
        <taxon>Gryllidae</taxon>
        <taxon>Gryllinae</taxon>
        <taxon>Gryllus</taxon>
    </lineage>
</organism>
<evidence type="ECO:0000256" key="1">
    <source>
        <dbReference type="ARBA" id="ARBA00012493"/>
    </source>
</evidence>
<evidence type="ECO:0000259" key="8">
    <source>
        <dbReference type="PROSITE" id="PS50878"/>
    </source>
</evidence>
<dbReference type="Pfam" id="PF17921">
    <property type="entry name" value="Integrase_H2C2"/>
    <property type="match status" value="1"/>
</dbReference>
<dbReference type="Gene3D" id="1.10.340.70">
    <property type="match status" value="1"/>
</dbReference>
<keyword evidence="2" id="KW-0548">Nucleotidyltransferase</keyword>
<dbReference type="Pfam" id="PF00665">
    <property type="entry name" value="rve"/>
    <property type="match status" value="1"/>
</dbReference>
<dbReference type="Proteomes" id="UP001378592">
    <property type="component" value="Unassembled WGS sequence"/>
</dbReference>
<dbReference type="InterPro" id="IPR050951">
    <property type="entry name" value="Retrovirus_Pol_polyprotein"/>
</dbReference>
<dbReference type="Pfam" id="PF00078">
    <property type="entry name" value="RVT_1"/>
    <property type="match status" value="1"/>
</dbReference>
<reference evidence="10 11" key="1">
    <citation type="submission" date="2024-03" db="EMBL/GenBank/DDBJ databases">
        <title>The genome assembly and annotation of the cricket Gryllus longicercus Weissman &amp; Gray.</title>
        <authorList>
            <person name="Szrajer S."/>
            <person name="Gray D."/>
            <person name="Ylla G."/>
        </authorList>
    </citation>
    <scope>NUCLEOTIDE SEQUENCE [LARGE SCALE GENOMIC DNA]</scope>
    <source>
        <strain evidence="10">DAG 2021-001</strain>
        <tissue evidence="10">Whole body minus gut</tissue>
    </source>
</reference>
<dbReference type="PROSITE" id="PS50994">
    <property type="entry name" value="INTEGRASE"/>
    <property type="match status" value="1"/>
</dbReference>
<feature type="domain" description="Integrase catalytic" evidence="9">
    <location>
        <begin position="734"/>
        <end position="893"/>
    </location>
</feature>
<evidence type="ECO:0000256" key="3">
    <source>
        <dbReference type="ARBA" id="ARBA00022722"/>
    </source>
</evidence>
<evidence type="ECO:0000313" key="11">
    <source>
        <dbReference type="Proteomes" id="UP001378592"/>
    </source>
</evidence>
<keyword evidence="11" id="KW-1185">Reference proteome</keyword>
<dbReference type="SUPFAM" id="SSF56672">
    <property type="entry name" value="DNA/RNA polymerases"/>
    <property type="match status" value="1"/>
</dbReference>
<dbReference type="CDD" id="cd09274">
    <property type="entry name" value="RNase_HI_RT_Ty3"/>
    <property type="match status" value="1"/>
</dbReference>
<evidence type="ECO:0000256" key="2">
    <source>
        <dbReference type="ARBA" id="ARBA00022695"/>
    </source>
</evidence>
<dbReference type="InterPro" id="IPR001584">
    <property type="entry name" value="Integrase_cat-core"/>
</dbReference>
<dbReference type="CDD" id="cd01647">
    <property type="entry name" value="RT_LTR"/>
    <property type="match status" value="1"/>
</dbReference>
<dbReference type="PANTHER" id="PTHR37984:SF5">
    <property type="entry name" value="PROTEIN NYNRIN-LIKE"/>
    <property type="match status" value="1"/>
</dbReference>
<dbReference type="EC" id="2.7.7.49" evidence="1"/>
<keyword evidence="4" id="KW-0255">Endonuclease</keyword>
<dbReference type="InterPro" id="IPR043502">
    <property type="entry name" value="DNA/RNA_pol_sf"/>
</dbReference>
<evidence type="ECO:0000259" key="9">
    <source>
        <dbReference type="PROSITE" id="PS50994"/>
    </source>
</evidence>
<dbReference type="PROSITE" id="PS50878">
    <property type="entry name" value="RT_POL"/>
    <property type="match status" value="1"/>
</dbReference>
<dbReference type="GO" id="GO:0003964">
    <property type="term" value="F:RNA-directed DNA polymerase activity"/>
    <property type="evidence" value="ECO:0007669"/>
    <property type="project" value="UniProtKB-KW"/>
</dbReference>
<dbReference type="Gene3D" id="3.30.420.10">
    <property type="entry name" value="Ribonuclease H-like superfamily/Ribonuclease H"/>
    <property type="match status" value="1"/>
</dbReference>
<dbReference type="AlphaFoldDB" id="A0AAN9VS27"/>
<protein>
    <recommendedName>
        <fullName evidence="1">RNA-directed DNA polymerase</fullName>
        <ecNumber evidence="1">2.7.7.49</ecNumber>
    </recommendedName>
</protein>
<dbReference type="SUPFAM" id="SSF53098">
    <property type="entry name" value="Ribonuclease H-like"/>
    <property type="match status" value="1"/>
</dbReference>
<dbReference type="Gene3D" id="3.10.10.10">
    <property type="entry name" value="HIV Type 1 Reverse Transcriptase, subunit A, domain 1"/>
    <property type="match status" value="1"/>
</dbReference>
<feature type="domain" description="Reverse transcriptase" evidence="8">
    <location>
        <begin position="209"/>
        <end position="391"/>
    </location>
</feature>
<dbReference type="PANTHER" id="PTHR37984">
    <property type="entry name" value="PROTEIN CBG26694"/>
    <property type="match status" value="1"/>
</dbReference>
<evidence type="ECO:0000256" key="7">
    <source>
        <dbReference type="SAM" id="MobiDB-lite"/>
    </source>
</evidence>
<dbReference type="InterPro" id="IPR041588">
    <property type="entry name" value="Integrase_H2C2"/>
</dbReference>
<dbReference type="GO" id="GO:0004519">
    <property type="term" value="F:endonuclease activity"/>
    <property type="evidence" value="ECO:0007669"/>
    <property type="project" value="UniProtKB-KW"/>
</dbReference>
<feature type="compositionally biased region" description="Basic and acidic residues" evidence="7">
    <location>
        <begin position="77"/>
        <end position="107"/>
    </location>
</feature>
<name>A0AAN9VS27_9ORTH</name>
<dbReference type="FunFam" id="3.30.70.270:FF:000020">
    <property type="entry name" value="Transposon Tf2-6 polyprotein-like Protein"/>
    <property type="match status" value="1"/>
</dbReference>
<dbReference type="GO" id="GO:0003676">
    <property type="term" value="F:nucleic acid binding"/>
    <property type="evidence" value="ECO:0007669"/>
    <property type="project" value="InterPro"/>
</dbReference>
<keyword evidence="5" id="KW-0695">RNA-directed DNA polymerase</keyword>
<dbReference type="InterPro" id="IPR041577">
    <property type="entry name" value="RT_RNaseH_2"/>
</dbReference>
<keyword evidence="2" id="KW-0808">Transferase</keyword>
<dbReference type="InterPro" id="IPR043128">
    <property type="entry name" value="Rev_trsase/Diguanyl_cyclase"/>
</dbReference>
<sequence>MNDFQTVNLKTINGAKKTKGMITLKIKIYNIEKEMNVFIIDNENFNYEFLIGLDCIKEFKLIQNEDLKITQYYNPKEKEEKNKNENIPDVPGDLREKFQNNGQERKTNNTNSKYLDDAEKEYKVNFNEHVNTDEFEIIVNHLDVDKQFEIDKLIEKYKSVFAKDKYDIGTVKNYEAHIDLIVDKYCYKRPYRCTIEDKREIESQIEKLLKKNLIEESYSPFAAPVTLAYKKEDNKKSRLCIDFRELNKIIVPQSQPFPLIEDLMVKTVNCKYFTTLDINSAFWSIPLKIEDRQKTAFVTQEGHFQWTSLPFGLKTAPAIFQRILNNILRKYGLTKFAVNYIDDILVFSRSFDEHITHISMMLEAIEKEGFRIKFSKCSFAKDSAKYLGHIIQDNSIRPLQDYLIAIKQFPTPKNQKNIRQFLGKINYHHKFVPHIAIILDPLHNLLRKNVKFIWSKECQESFEKIKALLCSEPILKIFDPELPIHIYTDASIKGIGAVLKQKDNNGDSKPVAYFSKKLSEAQKNKKAIYLECLAIKEAVKYWQHWLHGREFLVYSDHKPLENLNIKARTDEELGDLTYYLSQYNFKVKYNPGKLNQEADCLSRNPVLEPDENSDDILKIVNLVNLEEIKNDQRKHTEVQNNKNKLILKNEIYYKKSKRRDKILLSEEFSEALIRNVHNTYCHLGRTQMINKITPFYTAKNLIINIKKICETCDICIKNKSRKKSKFGLMSHLGPATYPFEIMSIDTIGGFGGSRSTKKYLHLLVDHFTRYAYVLTSKNQNSDDFIKLMENVTENHDVQMVLTDQYPGINSKKFKQFLEKKKIRMIFTAVDSPFSNGLNERLNQTLVNKIRCTINENDKKIAWTTIAKKAVEKYNETEHTVTKFAPKYLLEGRNINILPHELKEKTTTENLERDRKIALENTKKSHNENKKRFDLHRKQIELNEGDLVYVENGNSLNRKKLDELRIGPYSITRKISNSIYEVDTGHKKKESNLYHITKLTPLVEDYKN</sequence>
<feature type="region of interest" description="Disordered" evidence="7">
    <location>
        <begin position="77"/>
        <end position="112"/>
    </location>
</feature>